<organism evidence="3 4">
    <name type="scientific">Francisella uliginis</name>
    <dbReference type="NCBI Taxonomy" id="573570"/>
    <lineage>
        <taxon>Bacteria</taxon>
        <taxon>Pseudomonadati</taxon>
        <taxon>Pseudomonadota</taxon>
        <taxon>Gammaproteobacteria</taxon>
        <taxon>Thiotrichales</taxon>
        <taxon>Francisellaceae</taxon>
        <taxon>Francisella</taxon>
    </lineage>
</organism>
<dbReference type="Gene3D" id="2.40.128.520">
    <property type="match status" value="1"/>
</dbReference>
<sequence>MLKKIILLFLLFCFVNSYASGKKLLADGYWLQKDTSTSTNVSVIHAYNNSQGNLNAEIYVPLSNVDYGKVHAPIIYCKECGKGNAYGNKYDYSSGKDKYQGLEFVWNMKKNVSNQNNNKGPLYKDGAVLNPHDGKYYHVKAQTIEDGKKIYVRAFWGPLGKNEYWERISKLEAKKIKKLCGLTKNNVYPYENKDGKVVNQKLFKECSTRDFVKDPI</sequence>
<feature type="domain" description="DUF2147" evidence="2">
    <location>
        <begin position="28"/>
        <end position="167"/>
    </location>
</feature>
<keyword evidence="1" id="KW-0732">Signal</keyword>
<reference evidence="3 4" key="1">
    <citation type="journal article" date="2016" name="Appl. Environ. Microbiol.">
        <title>Whole genome relationships among Francisella bacteria of diverse origin define new species and provide specific regions for detection.</title>
        <authorList>
            <person name="Challacombe J.F."/>
            <person name="Petersen J.M."/>
            <person name="Gallegos-Graves V."/>
            <person name="Hodge D."/>
            <person name="Pillai S."/>
            <person name="Kuske C.R."/>
        </authorList>
    </citation>
    <scope>NUCLEOTIDE SEQUENCE [LARGE SCALE GENOMIC DNA]</scope>
    <source>
        <strain evidence="4">TX07-7310</strain>
    </source>
</reference>
<dbReference type="OrthoDB" id="9814399at2"/>
<feature type="signal peptide" evidence="1">
    <location>
        <begin position="1"/>
        <end position="19"/>
    </location>
</feature>
<dbReference type="Pfam" id="PF09917">
    <property type="entry name" value="DUF2147"/>
    <property type="match status" value="1"/>
</dbReference>
<dbReference type="AlphaFoldDB" id="A0A1L4BRD1"/>
<feature type="chain" id="PRO_5012295449" description="DUF2147 domain-containing protein" evidence="1">
    <location>
        <begin position="20"/>
        <end position="216"/>
    </location>
</feature>
<evidence type="ECO:0000256" key="1">
    <source>
        <dbReference type="SAM" id="SignalP"/>
    </source>
</evidence>
<dbReference type="KEGG" id="frx:F7310_03050"/>
<protein>
    <recommendedName>
        <fullName evidence="2">DUF2147 domain-containing protein</fullName>
    </recommendedName>
</protein>
<dbReference type="InterPro" id="IPR019223">
    <property type="entry name" value="DUF2147"/>
</dbReference>
<evidence type="ECO:0000259" key="2">
    <source>
        <dbReference type="Pfam" id="PF09917"/>
    </source>
</evidence>
<dbReference type="STRING" id="573570.F7310_03050"/>
<name>A0A1L4BRD1_9GAMM</name>
<gene>
    <name evidence="3" type="ORF">F7310_03050</name>
</gene>
<keyword evidence="4" id="KW-1185">Reference proteome</keyword>
<evidence type="ECO:0000313" key="3">
    <source>
        <dbReference type="EMBL" id="API86392.1"/>
    </source>
</evidence>
<accession>A0A1L4BRD1</accession>
<dbReference type="Proteomes" id="UP000184222">
    <property type="component" value="Chromosome"/>
</dbReference>
<dbReference type="EMBL" id="CP016796">
    <property type="protein sequence ID" value="API86392.1"/>
    <property type="molecule type" value="Genomic_DNA"/>
</dbReference>
<proteinExistence type="predicted"/>
<evidence type="ECO:0000313" key="4">
    <source>
        <dbReference type="Proteomes" id="UP000184222"/>
    </source>
</evidence>